<feature type="compositionally biased region" description="Low complexity" evidence="4">
    <location>
        <begin position="897"/>
        <end position="910"/>
    </location>
</feature>
<feature type="region of interest" description="Disordered" evidence="4">
    <location>
        <begin position="200"/>
        <end position="262"/>
    </location>
</feature>
<feature type="region of interest" description="Disordered" evidence="4">
    <location>
        <begin position="78"/>
        <end position="120"/>
    </location>
</feature>
<keyword evidence="3" id="KW-0539">Nucleus</keyword>
<feature type="compositionally biased region" description="Basic and acidic residues" evidence="4">
    <location>
        <begin position="806"/>
        <end position="819"/>
    </location>
</feature>
<dbReference type="GO" id="GO:0005634">
    <property type="term" value="C:nucleus"/>
    <property type="evidence" value="ECO:0007669"/>
    <property type="project" value="UniProtKB-SubCell"/>
</dbReference>
<feature type="region of interest" description="Disordered" evidence="4">
    <location>
        <begin position="1029"/>
        <end position="1066"/>
    </location>
</feature>
<feature type="region of interest" description="Disordered" evidence="4">
    <location>
        <begin position="1094"/>
        <end position="1147"/>
    </location>
</feature>
<evidence type="ECO:0000259" key="5">
    <source>
        <dbReference type="PROSITE" id="PS50048"/>
    </source>
</evidence>
<feature type="compositionally biased region" description="Low complexity" evidence="4">
    <location>
        <begin position="1"/>
        <end position="16"/>
    </location>
</feature>
<sequence length="1189" mass="126044">MLFRSAAPGAKPSASADIGAPDAGGCARSSDQSLLHSRHELPAHKRGSHALNPLPVLSIYASAAAASASSVSCIEAAMKPSRPGSRGSEAPSSAAPNTPEAHAHNADSPSDDARLYSRGTGKRNRVHFSCTECYRRKQKCNRETPCQHCIARKIPERCKTFQPGEDANDVATRLNRVERMLEDHLPKLAEQVHHLVSLLGSSTTSRPQPHDHHSRVPSAGRSTWHEGALARSPERTYARASDQGDDDIDELETGRYSPKTGFYSGGSMDMRISSILDDLPGSSSKSAPLNPPVRTLEGPSEIDVVMPEYGCPTAPTPDLLGAFSTRAHCSVLVDHFFNDINWMRQPFPQKSLRKSFEAFWDSGPKINAQNINIFALLCNICAIAMLSVQHRLFPEGPRDRLKAARRYHYAGRRALLMSTIMGREDVDQIVAWLVSCRFLLLDRRIGEAYTLGSSAVRAAFSIGLHRDGTKLGLSPAETEARRRVWAAVYFLDRAMALNTGRPAVIDDRVCDTQVPSEVMDEDIFPAPKHPPKMPPGVDPPTAYSYTVFRQRIAELEGRILATFQNLQHPVHISDVLALDKSMRELQDGLPFYFRAKLTKDGVEGDKSLDSVYGFLNVHRFLLHTEINSVRIALHRPYLLRSGGPNGAKFLPCREASLDAAVHDLEMRRDFVQNLKTLTTAGEEPLLYRVQIGTYKWFHSLLVVGIVLLMDPNARDAPKLKSHLEEYVNTYKSRPASQRDEMRDREANVIGIFLSRIEQVEKMASDAKGNASGSRAAPRAPKRGRSTDAGPNSDARDRLIKSRKRGKDAGDDLSDEKSDAHLLLSLDASRSGQDRAGRKEGNNGADAASKSYLDRLARGAVPSTGDMPQDAGTTASRQGSGDWSLGGPRGLSGTVDPSSSASSSNSPSTSSLPAVMASGHGVNDPKANASSSSTPSWAPAPNGGGEDAQQFFDAWYQAEWAAATMPSYDAAYNGANGLGGGAAGVSLGLDSLAGFSGVFGSTSNAGGATSGPVSQGLGGGFNGLIGPSIGAPGPAAPGPGANGSKALAGAGTGTGLTPGGGMSGWMSQAGGLPPSYAAPTTSAATSDRLADLLSRSQPASHTDGSWQDQRHGPGQAAPGSSGLQAPGAVAASALGSSAPTGASGTQAQGSQALLTFDGSAPGLDGHQAAGAGQRDFDPAFWQTLIDKIIT</sequence>
<dbReference type="GO" id="GO:0006351">
    <property type="term" value="P:DNA-templated transcription"/>
    <property type="evidence" value="ECO:0007669"/>
    <property type="project" value="InterPro"/>
</dbReference>
<dbReference type="EMBL" id="AWNI01000038">
    <property type="protein sequence ID" value="ETS60134.1"/>
    <property type="molecule type" value="Genomic_DNA"/>
</dbReference>
<feature type="domain" description="Zn(2)-C6 fungal-type" evidence="5">
    <location>
        <begin position="129"/>
        <end position="160"/>
    </location>
</feature>
<dbReference type="PROSITE" id="PS50048">
    <property type="entry name" value="ZN2_CY6_FUNGAL_2"/>
    <property type="match status" value="1"/>
</dbReference>
<accession>W3VEZ7</accession>
<evidence type="ECO:0000256" key="4">
    <source>
        <dbReference type="SAM" id="MobiDB-lite"/>
    </source>
</evidence>
<dbReference type="InterPro" id="IPR036864">
    <property type="entry name" value="Zn2-C6_fun-type_DNA-bd_sf"/>
</dbReference>
<gene>
    <name evidence="6" type="ORF">PaG_05669</name>
</gene>
<feature type="compositionally biased region" description="Low complexity" evidence="4">
    <location>
        <begin position="924"/>
        <end position="940"/>
    </location>
</feature>
<dbReference type="InterPro" id="IPR001138">
    <property type="entry name" value="Zn2Cys6_DnaBD"/>
</dbReference>
<comment type="subcellular location">
    <subcellularLocation>
        <location evidence="1">Nucleus</location>
    </subcellularLocation>
</comment>
<comment type="caution">
    <text evidence="6">The sequence shown here is derived from an EMBL/GenBank/DDBJ whole genome shotgun (WGS) entry which is preliminary data.</text>
</comment>
<dbReference type="GO" id="GO:0000981">
    <property type="term" value="F:DNA-binding transcription factor activity, RNA polymerase II-specific"/>
    <property type="evidence" value="ECO:0007669"/>
    <property type="project" value="InterPro"/>
</dbReference>
<dbReference type="GO" id="GO:0008270">
    <property type="term" value="F:zinc ion binding"/>
    <property type="evidence" value="ECO:0007669"/>
    <property type="project" value="InterPro"/>
</dbReference>
<dbReference type="OrthoDB" id="3364175at2759"/>
<protein>
    <recommendedName>
        <fullName evidence="5">Zn(2)-C6 fungal-type domain-containing protein</fullName>
    </recommendedName>
</protein>
<feature type="compositionally biased region" description="Basic and acidic residues" evidence="4">
    <location>
        <begin position="101"/>
        <end position="115"/>
    </location>
</feature>
<dbReference type="PANTHER" id="PTHR31001">
    <property type="entry name" value="UNCHARACTERIZED TRANSCRIPTIONAL REGULATORY PROTEIN"/>
    <property type="match status" value="1"/>
</dbReference>
<evidence type="ECO:0000256" key="1">
    <source>
        <dbReference type="ARBA" id="ARBA00004123"/>
    </source>
</evidence>
<feature type="compositionally biased region" description="Low complexity" evidence="4">
    <location>
        <begin position="820"/>
        <end position="830"/>
    </location>
</feature>
<dbReference type="Gene3D" id="4.10.240.10">
    <property type="entry name" value="Zn(2)-C6 fungal-type DNA-binding domain"/>
    <property type="match status" value="1"/>
</dbReference>
<dbReference type="PANTHER" id="PTHR31001:SF87">
    <property type="entry name" value="COL-21"/>
    <property type="match status" value="1"/>
</dbReference>
<feature type="compositionally biased region" description="Polar residues" evidence="4">
    <location>
        <begin position="870"/>
        <end position="880"/>
    </location>
</feature>
<dbReference type="InterPro" id="IPR007219">
    <property type="entry name" value="XnlR_reg_dom"/>
</dbReference>
<feature type="compositionally biased region" description="Basic and acidic residues" evidence="4">
    <location>
        <begin position="831"/>
        <end position="840"/>
    </location>
</feature>
<evidence type="ECO:0000313" key="6">
    <source>
        <dbReference type="EMBL" id="ETS60134.1"/>
    </source>
</evidence>
<dbReference type="GO" id="GO:0003677">
    <property type="term" value="F:DNA binding"/>
    <property type="evidence" value="ECO:0007669"/>
    <property type="project" value="InterPro"/>
</dbReference>
<dbReference type="CDD" id="cd00067">
    <property type="entry name" value="GAL4"/>
    <property type="match status" value="1"/>
</dbReference>
<feature type="compositionally biased region" description="Polar residues" evidence="4">
    <location>
        <begin position="1094"/>
        <end position="1106"/>
    </location>
</feature>
<dbReference type="InterPro" id="IPR050613">
    <property type="entry name" value="Sec_Metabolite_Reg"/>
</dbReference>
<feature type="compositionally biased region" description="Low complexity" evidence="4">
    <location>
        <begin position="1121"/>
        <end position="1138"/>
    </location>
</feature>
<feature type="region of interest" description="Disordered" evidence="4">
    <location>
        <begin position="1"/>
        <end position="36"/>
    </location>
</feature>
<evidence type="ECO:0000256" key="3">
    <source>
        <dbReference type="ARBA" id="ARBA00023242"/>
    </source>
</evidence>
<dbReference type="AlphaFoldDB" id="W3VEZ7"/>
<keyword evidence="2" id="KW-0479">Metal-binding</keyword>
<dbReference type="HOGENOM" id="CLU_280358_0_0_1"/>
<dbReference type="SUPFAM" id="SSF57701">
    <property type="entry name" value="Zn2/Cys6 DNA-binding domain"/>
    <property type="match status" value="1"/>
</dbReference>
<dbReference type="SMART" id="SM00906">
    <property type="entry name" value="Fungal_trans"/>
    <property type="match status" value="1"/>
</dbReference>
<name>W3VEZ7_MOEAP</name>
<dbReference type="Proteomes" id="UP000019462">
    <property type="component" value="Unassembled WGS sequence"/>
</dbReference>
<feature type="region of interest" description="Disordered" evidence="4">
    <location>
        <begin position="763"/>
        <end position="947"/>
    </location>
</feature>
<dbReference type="CDD" id="cd12148">
    <property type="entry name" value="fungal_TF_MHR"/>
    <property type="match status" value="1"/>
</dbReference>
<evidence type="ECO:0000313" key="7">
    <source>
        <dbReference type="Proteomes" id="UP000019462"/>
    </source>
</evidence>
<dbReference type="SMART" id="SM00066">
    <property type="entry name" value="GAL4"/>
    <property type="match status" value="1"/>
</dbReference>
<organism evidence="6 7">
    <name type="scientific">Moesziomyces aphidis</name>
    <name type="common">Pseudozyma aphidis</name>
    <dbReference type="NCBI Taxonomy" id="84754"/>
    <lineage>
        <taxon>Eukaryota</taxon>
        <taxon>Fungi</taxon>
        <taxon>Dikarya</taxon>
        <taxon>Basidiomycota</taxon>
        <taxon>Ustilaginomycotina</taxon>
        <taxon>Ustilaginomycetes</taxon>
        <taxon>Ustilaginales</taxon>
        <taxon>Ustilaginaceae</taxon>
        <taxon>Moesziomyces</taxon>
    </lineage>
</organism>
<reference evidence="6 7" key="1">
    <citation type="journal article" date="2014" name="Genome Announc.">
        <title>Genome sequence of the basidiomycetous fungus Pseudozyma aphidis DSM70725, an efficient producer of biosurfactant mannosylerythritol lipids.</title>
        <authorList>
            <person name="Lorenz S."/>
            <person name="Guenther M."/>
            <person name="Grumaz C."/>
            <person name="Rupp S."/>
            <person name="Zibek S."/>
            <person name="Sohn K."/>
        </authorList>
    </citation>
    <scope>NUCLEOTIDE SEQUENCE [LARGE SCALE GENOMIC DNA]</scope>
    <source>
        <strain evidence="7">ATCC 32657 / CBS 517.83 / DSM 70725 / JCM 10318 / NBRC 10182 / NRRL Y-7954 / St-0401</strain>
    </source>
</reference>
<keyword evidence="7" id="KW-1185">Reference proteome</keyword>
<evidence type="ECO:0000256" key="2">
    <source>
        <dbReference type="ARBA" id="ARBA00022723"/>
    </source>
</evidence>
<feature type="compositionally biased region" description="Gly residues" evidence="4">
    <location>
        <begin position="1049"/>
        <end position="1062"/>
    </location>
</feature>
<proteinExistence type="predicted"/>
<dbReference type="Pfam" id="PF04082">
    <property type="entry name" value="Fungal_trans"/>
    <property type="match status" value="1"/>
</dbReference>